<dbReference type="EMBL" id="JACASE010000006">
    <property type="protein sequence ID" value="KAF6454501.1"/>
    <property type="molecule type" value="Genomic_DNA"/>
</dbReference>
<accession>A0A7J8G3S3</accession>
<organism evidence="1 2">
    <name type="scientific">Rousettus aegyptiacus</name>
    <name type="common">Egyptian fruit bat</name>
    <name type="synonym">Pteropus aegyptiacus</name>
    <dbReference type="NCBI Taxonomy" id="9407"/>
    <lineage>
        <taxon>Eukaryota</taxon>
        <taxon>Metazoa</taxon>
        <taxon>Chordata</taxon>
        <taxon>Craniata</taxon>
        <taxon>Vertebrata</taxon>
        <taxon>Euteleostomi</taxon>
        <taxon>Mammalia</taxon>
        <taxon>Eutheria</taxon>
        <taxon>Laurasiatheria</taxon>
        <taxon>Chiroptera</taxon>
        <taxon>Yinpterochiroptera</taxon>
        <taxon>Pteropodoidea</taxon>
        <taxon>Pteropodidae</taxon>
        <taxon>Rousettinae</taxon>
        <taxon>Rousettus</taxon>
    </lineage>
</organism>
<dbReference type="Proteomes" id="UP000593571">
    <property type="component" value="Unassembled WGS sequence"/>
</dbReference>
<reference evidence="1 2" key="1">
    <citation type="journal article" date="2020" name="Nature">
        <title>Six reference-quality genomes reveal evolution of bat adaptations.</title>
        <authorList>
            <person name="Jebb D."/>
            <person name="Huang Z."/>
            <person name="Pippel M."/>
            <person name="Hughes G.M."/>
            <person name="Lavrichenko K."/>
            <person name="Devanna P."/>
            <person name="Winkler S."/>
            <person name="Jermiin L.S."/>
            <person name="Skirmuntt E.C."/>
            <person name="Katzourakis A."/>
            <person name="Burkitt-Gray L."/>
            <person name="Ray D.A."/>
            <person name="Sullivan K.A.M."/>
            <person name="Roscito J.G."/>
            <person name="Kirilenko B.M."/>
            <person name="Davalos L.M."/>
            <person name="Corthals A.P."/>
            <person name="Power M.L."/>
            <person name="Jones G."/>
            <person name="Ransome R.D."/>
            <person name="Dechmann D.K.N."/>
            <person name="Locatelli A.G."/>
            <person name="Puechmaille S.J."/>
            <person name="Fedrigo O."/>
            <person name="Jarvis E.D."/>
            <person name="Hiller M."/>
            <person name="Vernes S.C."/>
            <person name="Myers E.W."/>
            <person name="Teeling E.C."/>
        </authorList>
    </citation>
    <scope>NUCLEOTIDE SEQUENCE [LARGE SCALE GENOMIC DNA]</scope>
    <source>
        <strain evidence="1">MRouAeg1</strain>
        <tissue evidence="1">Muscle</tissue>
    </source>
</reference>
<comment type="caution">
    <text evidence="1">The sequence shown here is derived from an EMBL/GenBank/DDBJ whole genome shotgun (WGS) entry which is preliminary data.</text>
</comment>
<sequence>MPRLVSPRTTKKPAPMQEQEGVYFRLESGPHSAHRRRTQTKVVRFAVKKPNKYNLRVPPGCDALRATYRFCNIPTEKNAYFDSNHEEIYQTNLT</sequence>
<evidence type="ECO:0000313" key="1">
    <source>
        <dbReference type="EMBL" id="KAF6454501.1"/>
    </source>
</evidence>
<name>A0A7J8G3S3_ROUAE</name>
<dbReference type="AlphaFoldDB" id="A0A7J8G3S3"/>
<proteinExistence type="predicted"/>
<evidence type="ECO:0000313" key="2">
    <source>
        <dbReference type="Proteomes" id="UP000593571"/>
    </source>
</evidence>
<keyword evidence="2" id="KW-1185">Reference proteome</keyword>
<gene>
    <name evidence="1" type="ORF">HJG63_000207</name>
</gene>
<protein>
    <submittedName>
        <fullName evidence="1">Uncharacterized protein</fullName>
    </submittedName>
</protein>